<dbReference type="AlphaFoldDB" id="A0A0F6TXH7"/>
<protein>
    <submittedName>
        <fullName evidence="1">Glucosyltransferase</fullName>
    </submittedName>
</protein>
<dbReference type="HOGENOM" id="CLU_076077_0_0_6"/>
<gene>
    <name evidence="1" type="ORF">F384_19605</name>
</gene>
<dbReference type="PATRIC" id="fig|1261127.3.peg.4093"/>
<reference evidence="1 2" key="1">
    <citation type="journal article" date="2013" name="Appl. Microbiol. Biotechnol.">
        <title>Glycerol assimilation and production of 1,3-propanediol by Citrobacter amalonaticus Y19.</title>
        <authorList>
            <person name="Ainala S.K."/>
            <person name="Ashok S."/>
            <person name="Ko Y."/>
            <person name="Park S."/>
        </authorList>
    </citation>
    <scope>NUCLEOTIDE SEQUENCE [LARGE SCALE GENOMIC DNA]</scope>
    <source>
        <strain evidence="1 2">Y19</strain>
    </source>
</reference>
<dbReference type="EMBL" id="CP011132">
    <property type="protein sequence ID" value="AKE60614.1"/>
    <property type="molecule type" value="Genomic_DNA"/>
</dbReference>
<sequence length="313" mass="36723">MFLFICMTNLQLLIAKAIIEKERLDNVELLFIGDVKNEKNIYYINKIKPLCQHVSLEVCAKKTSICKTLKRTWYAKKIMTPYKKKYDIVFFANYHVPLIHHILSVISFNEIRTFDDGTNNINKKSMMYQDSPVKPLSKNIRRLLGRKYHKKDILNFDKKHYTLFPGKSNIIERTEAIKLIDYYSETSGSHVVKKVLLGTVYSDAINKKHKVDELIQKIQNFINSKKIDLYIPHPRELSYKFDNVENINSQLIAEDILLNLLQQGFRLELYGFNTTVQINLENIACVENYNIKSSLLKECFNQHLGFDFNNIEL</sequence>
<dbReference type="InterPro" id="IPR012477">
    <property type="entry name" value="Glyco_transf_52"/>
</dbReference>
<evidence type="ECO:0000313" key="1">
    <source>
        <dbReference type="EMBL" id="AKE60614.1"/>
    </source>
</evidence>
<organism evidence="1 2">
    <name type="scientific">Citrobacter amalonaticus Y19</name>
    <dbReference type="NCBI Taxonomy" id="1261127"/>
    <lineage>
        <taxon>Bacteria</taxon>
        <taxon>Pseudomonadati</taxon>
        <taxon>Pseudomonadota</taxon>
        <taxon>Gammaproteobacteria</taxon>
        <taxon>Enterobacterales</taxon>
        <taxon>Enterobacteriaceae</taxon>
        <taxon>Citrobacter</taxon>
    </lineage>
</organism>
<dbReference type="KEGG" id="cama:F384_19605"/>
<dbReference type="RefSeq" id="WP_046492127.1">
    <property type="nucleotide sequence ID" value="NZ_CP011132.1"/>
</dbReference>
<proteinExistence type="predicted"/>
<dbReference type="GO" id="GO:0016740">
    <property type="term" value="F:transferase activity"/>
    <property type="evidence" value="ECO:0007669"/>
    <property type="project" value="UniProtKB-KW"/>
</dbReference>
<dbReference type="Gene3D" id="3.30.370.20">
    <property type="match status" value="1"/>
</dbReference>
<name>A0A0F6TXH7_CITAM</name>
<accession>A0A0F6TXH7</accession>
<dbReference type="Proteomes" id="UP000034085">
    <property type="component" value="Chromosome"/>
</dbReference>
<dbReference type="Pfam" id="PF07922">
    <property type="entry name" value="Glyco_transf_52"/>
    <property type="match status" value="1"/>
</dbReference>
<dbReference type="OrthoDB" id="2339372at2"/>
<keyword evidence="1" id="KW-0808">Transferase</keyword>
<evidence type="ECO:0000313" key="2">
    <source>
        <dbReference type="Proteomes" id="UP000034085"/>
    </source>
</evidence>